<keyword evidence="1" id="KW-0732">Signal</keyword>
<organism evidence="3 4">
    <name type="scientific">Nocardioides caeni</name>
    <dbReference type="NCBI Taxonomy" id="574700"/>
    <lineage>
        <taxon>Bacteria</taxon>
        <taxon>Bacillati</taxon>
        <taxon>Actinomycetota</taxon>
        <taxon>Actinomycetes</taxon>
        <taxon>Propionibacteriales</taxon>
        <taxon>Nocardioidaceae</taxon>
        <taxon>Nocardioides</taxon>
    </lineage>
</organism>
<dbReference type="InterPro" id="IPR052179">
    <property type="entry name" value="DD-CPase-like"/>
</dbReference>
<keyword evidence="4" id="KW-1185">Reference proteome</keyword>
<dbReference type="Proteomes" id="UP000307087">
    <property type="component" value="Unassembled WGS sequence"/>
</dbReference>
<dbReference type="AlphaFoldDB" id="A0A4V4HJH1"/>
<dbReference type="InterPro" id="IPR003709">
    <property type="entry name" value="VanY-like_core_dom"/>
</dbReference>
<dbReference type="Pfam" id="PF02557">
    <property type="entry name" value="VanY"/>
    <property type="match status" value="1"/>
</dbReference>
<dbReference type="PANTHER" id="PTHR34385:SF1">
    <property type="entry name" value="PEPTIDOGLYCAN L-ALANYL-D-GLUTAMATE ENDOPEPTIDASE CWLK"/>
    <property type="match status" value="1"/>
</dbReference>
<proteinExistence type="predicted"/>
<dbReference type="OrthoDB" id="3293184at2"/>
<feature type="domain" description="D-alanyl-D-alanine carboxypeptidase-like core" evidence="2">
    <location>
        <begin position="78"/>
        <end position="155"/>
    </location>
</feature>
<dbReference type="PROSITE" id="PS51257">
    <property type="entry name" value="PROKAR_LIPOPROTEIN"/>
    <property type="match status" value="1"/>
</dbReference>
<comment type="caution">
    <text evidence="3">The sequence shown here is derived from an EMBL/GenBank/DDBJ whole genome shotgun (WGS) entry which is preliminary data.</text>
</comment>
<name>A0A4V4HJH1_9ACTN</name>
<dbReference type="SUPFAM" id="SSF55166">
    <property type="entry name" value="Hedgehog/DD-peptidase"/>
    <property type="match status" value="1"/>
</dbReference>
<feature type="signal peptide" evidence="1">
    <location>
        <begin position="1"/>
        <end position="29"/>
    </location>
</feature>
<dbReference type="GO" id="GO:0006508">
    <property type="term" value="P:proteolysis"/>
    <property type="evidence" value="ECO:0007669"/>
    <property type="project" value="InterPro"/>
</dbReference>
<dbReference type="GO" id="GO:0008233">
    <property type="term" value="F:peptidase activity"/>
    <property type="evidence" value="ECO:0007669"/>
    <property type="project" value="InterPro"/>
</dbReference>
<reference evidence="3 4" key="1">
    <citation type="journal article" date="2009" name="Int. J. Syst. Evol. Microbiol.">
        <title>Nocardioides caeni sp. nov., isolated from wastewater.</title>
        <authorList>
            <person name="Yoon J.H."/>
            <person name="Kang S.J."/>
            <person name="Park S."/>
            <person name="Kim W."/>
            <person name="Oh T.K."/>
        </authorList>
    </citation>
    <scope>NUCLEOTIDE SEQUENCE [LARGE SCALE GENOMIC DNA]</scope>
    <source>
        <strain evidence="3 4">DSM 23134</strain>
    </source>
</reference>
<dbReference type="Gene3D" id="3.30.1380.10">
    <property type="match status" value="1"/>
</dbReference>
<protein>
    <submittedName>
        <fullName evidence="3">Peptidase M15</fullName>
    </submittedName>
</protein>
<dbReference type="InterPro" id="IPR009045">
    <property type="entry name" value="Zn_M74/Hedgehog-like"/>
</dbReference>
<evidence type="ECO:0000256" key="1">
    <source>
        <dbReference type="SAM" id="SignalP"/>
    </source>
</evidence>
<dbReference type="EMBL" id="STGW01000010">
    <property type="protein sequence ID" value="THV10526.1"/>
    <property type="molecule type" value="Genomic_DNA"/>
</dbReference>
<sequence length="203" mass="21653">MVPPVRRQRVRTRVVLPLVLAAALVAACAASVGHVPAALDPSSFGDVLHRDGVDRLGVEDGLVPDGSSPFDDIPALSRLDADLLDALRAAAADAAQDGIRLVVTSGWRSTRYQQRLYDEALAEHGSEAGRWAARPGTSVHETGGAVDLGPVDAQHWLETYGAGHGLCRTYDNEPWHYELRPEAVSRGCPATYADASADPRLQS</sequence>
<accession>A0A4V4HJH1</accession>
<evidence type="ECO:0000313" key="3">
    <source>
        <dbReference type="EMBL" id="THV10526.1"/>
    </source>
</evidence>
<gene>
    <name evidence="3" type="ORF">E9934_14490</name>
</gene>
<evidence type="ECO:0000259" key="2">
    <source>
        <dbReference type="Pfam" id="PF02557"/>
    </source>
</evidence>
<dbReference type="PANTHER" id="PTHR34385">
    <property type="entry name" value="D-ALANYL-D-ALANINE CARBOXYPEPTIDASE"/>
    <property type="match status" value="1"/>
</dbReference>
<evidence type="ECO:0000313" key="4">
    <source>
        <dbReference type="Proteomes" id="UP000307087"/>
    </source>
</evidence>
<feature type="chain" id="PRO_5038457972" evidence="1">
    <location>
        <begin position="30"/>
        <end position="203"/>
    </location>
</feature>